<dbReference type="GO" id="GO:0016987">
    <property type="term" value="F:sigma factor activity"/>
    <property type="evidence" value="ECO:0007669"/>
    <property type="project" value="UniProtKB-KW"/>
</dbReference>
<dbReference type="Gene3D" id="1.10.10.10">
    <property type="entry name" value="Winged helix-like DNA-binding domain superfamily/Winged helix DNA-binding domain"/>
    <property type="match status" value="1"/>
</dbReference>
<keyword evidence="2" id="KW-0805">Transcription regulation</keyword>
<dbReference type="KEGG" id="cace:CACET_c31460"/>
<dbReference type="RefSeq" id="WP_044824393.1">
    <property type="nucleotide sequence ID" value="NZ_CP009687.1"/>
</dbReference>
<keyword evidence="6" id="KW-1185">Reference proteome</keyword>
<dbReference type="InterPro" id="IPR039425">
    <property type="entry name" value="RNA_pol_sigma-70-like"/>
</dbReference>
<dbReference type="GO" id="GO:0003677">
    <property type="term" value="F:DNA binding"/>
    <property type="evidence" value="ECO:0007669"/>
    <property type="project" value="InterPro"/>
</dbReference>
<dbReference type="PANTHER" id="PTHR43133">
    <property type="entry name" value="RNA POLYMERASE ECF-TYPE SIGMA FACTO"/>
    <property type="match status" value="1"/>
</dbReference>
<keyword evidence="4" id="KW-0804">Transcription</keyword>
<name>A0A0D8IDH7_9CLOT</name>
<dbReference type="InterPro" id="IPR013249">
    <property type="entry name" value="RNA_pol_sigma70_r4_t2"/>
</dbReference>
<evidence type="ECO:0000256" key="4">
    <source>
        <dbReference type="ARBA" id="ARBA00023163"/>
    </source>
</evidence>
<protein>
    <submittedName>
        <fullName evidence="5">RNA polymerase sigma-70 factor, ECF subfamily</fullName>
    </submittedName>
</protein>
<dbReference type="InterPro" id="IPR013324">
    <property type="entry name" value="RNA_pol_sigma_r3/r4-like"/>
</dbReference>
<dbReference type="SUPFAM" id="SSF88659">
    <property type="entry name" value="Sigma3 and sigma4 domains of RNA polymerase sigma factors"/>
    <property type="match status" value="1"/>
</dbReference>
<dbReference type="SUPFAM" id="SSF88946">
    <property type="entry name" value="Sigma2 domain of RNA polymerase sigma factors"/>
    <property type="match status" value="1"/>
</dbReference>
<accession>A0A0D8IDH7</accession>
<proteinExistence type="inferred from homology"/>
<dbReference type="PANTHER" id="PTHR43133:SF60">
    <property type="entry name" value="RNA POLYMERASE SIGMA FACTOR SIGV"/>
    <property type="match status" value="1"/>
</dbReference>
<dbReference type="InterPro" id="IPR007627">
    <property type="entry name" value="RNA_pol_sigma70_r2"/>
</dbReference>
<dbReference type="InterPro" id="IPR036388">
    <property type="entry name" value="WH-like_DNA-bd_sf"/>
</dbReference>
<dbReference type="STRING" id="84022.CACET_c31460"/>
<keyword evidence="3" id="KW-0731">Sigma factor</keyword>
<dbReference type="OrthoDB" id="9784984at2"/>
<evidence type="ECO:0000256" key="3">
    <source>
        <dbReference type="ARBA" id="ARBA00023082"/>
    </source>
</evidence>
<dbReference type="InterPro" id="IPR014284">
    <property type="entry name" value="RNA_pol_sigma-70_dom"/>
</dbReference>
<gene>
    <name evidence="5" type="ORF">CACET_c31460</name>
</gene>
<dbReference type="NCBIfam" id="TIGR02937">
    <property type="entry name" value="sigma70-ECF"/>
    <property type="match status" value="1"/>
</dbReference>
<reference evidence="5 6" key="1">
    <citation type="submission" date="2014-10" db="EMBL/GenBank/DDBJ databases">
        <title>Genome sequence of Clostridium aceticum DSM 1496.</title>
        <authorList>
            <person name="Poehlein A."/>
            <person name="Schiel-Bengelsdorf B."/>
            <person name="Gottschalk G."/>
            <person name="Duerre P."/>
            <person name="Daniel R."/>
        </authorList>
    </citation>
    <scope>NUCLEOTIDE SEQUENCE [LARGE SCALE GENOMIC DNA]</scope>
    <source>
        <strain evidence="5 6">DSM 1496</strain>
    </source>
</reference>
<organism evidence="5 6">
    <name type="scientific">Clostridium aceticum</name>
    <dbReference type="NCBI Taxonomy" id="84022"/>
    <lineage>
        <taxon>Bacteria</taxon>
        <taxon>Bacillati</taxon>
        <taxon>Bacillota</taxon>
        <taxon>Clostridia</taxon>
        <taxon>Eubacteriales</taxon>
        <taxon>Clostridiaceae</taxon>
        <taxon>Clostridium</taxon>
    </lineage>
</organism>
<evidence type="ECO:0000313" key="6">
    <source>
        <dbReference type="Proteomes" id="UP000035704"/>
    </source>
</evidence>
<evidence type="ECO:0000256" key="1">
    <source>
        <dbReference type="ARBA" id="ARBA00010641"/>
    </source>
</evidence>
<dbReference type="EMBL" id="CP009687">
    <property type="protein sequence ID" value="AKL96590.1"/>
    <property type="molecule type" value="Genomic_DNA"/>
</dbReference>
<dbReference type="PATRIC" id="fig|84022.5.peg.3707"/>
<dbReference type="AlphaFoldDB" id="A0A0D8IDH7"/>
<dbReference type="GO" id="GO:0006352">
    <property type="term" value="P:DNA-templated transcription initiation"/>
    <property type="evidence" value="ECO:0007669"/>
    <property type="project" value="InterPro"/>
</dbReference>
<dbReference type="Gene3D" id="1.10.1740.10">
    <property type="match status" value="1"/>
</dbReference>
<dbReference type="Pfam" id="PF08281">
    <property type="entry name" value="Sigma70_r4_2"/>
    <property type="match status" value="1"/>
</dbReference>
<evidence type="ECO:0000313" key="5">
    <source>
        <dbReference type="EMBL" id="AKL96590.1"/>
    </source>
</evidence>
<dbReference type="InterPro" id="IPR013325">
    <property type="entry name" value="RNA_pol_sigma_r2"/>
</dbReference>
<comment type="similarity">
    <text evidence="1">Belongs to the sigma-70 factor family. ECF subfamily.</text>
</comment>
<dbReference type="Pfam" id="PF04542">
    <property type="entry name" value="Sigma70_r2"/>
    <property type="match status" value="1"/>
</dbReference>
<evidence type="ECO:0000256" key="2">
    <source>
        <dbReference type="ARBA" id="ARBA00023015"/>
    </source>
</evidence>
<sequence length="181" mass="22002">MTEELQWIKQIRLKSNKTAANQLIAKYYKEMYAYVYKQTLNKELSLDLTQEIFIRVLQSIDNYDERKASFRTWVYRIATYRIVDYYRSKYYKYNSLVTLIDDYDIEDDEDFTISVEYKEDVEKVMEIANKLDISNQQVLRLKLFADYTFKEISEILQVPESTVKTKYYSAIRKIKKDLEEW</sequence>
<dbReference type="Proteomes" id="UP000035704">
    <property type="component" value="Chromosome"/>
</dbReference>